<keyword evidence="3" id="KW-1185">Reference proteome</keyword>
<reference evidence="2 3" key="1">
    <citation type="journal article" date="2019" name="Sci. Rep.">
        <title>Orb-weaving spider Araneus ventricosus genome elucidates the spidroin gene catalogue.</title>
        <authorList>
            <person name="Kono N."/>
            <person name="Nakamura H."/>
            <person name="Ohtoshi R."/>
            <person name="Moran D.A.P."/>
            <person name="Shinohara A."/>
            <person name="Yoshida Y."/>
            <person name="Fujiwara M."/>
            <person name="Mori M."/>
            <person name="Tomita M."/>
            <person name="Arakawa K."/>
        </authorList>
    </citation>
    <scope>NUCLEOTIDE SEQUENCE [LARGE SCALE GENOMIC DNA]</scope>
</reference>
<gene>
    <name evidence="2" type="ORF">AVEN_132928_1</name>
</gene>
<dbReference type="Proteomes" id="UP000499080">
    <property type="component" value="Unassembled WGS sequence"/>
</dbReference>
<evidence type="ECO:0000313" key="3">
    <source>
        <dbReference type="Proteomes" id="UP000499080"/>
    </source>
</evidence>
<feature type="region of interest" description="Disordered" evidence="1">
    <location>
        <begin position="1"/>
        <end position="24"/>
    </location>
</feature>
<dbReference type="EMBL" id="BGPR01065163">
    <property type="protein sequence ID" value="GBO39987.1"/>
    <property type="molecule type" value="Genomic_DNA"/>
</dbReference>
<dbReference type="AlphaFoldDB" id="A0A4Y2WVV5"/>
<sequence>MFNAEQPCPHLHHDKASPTRKGNQTYRPFIKGMIDINMGMISLVILTSRFEATRGLGWNALVILNRIQLTSMKPELPSFSPIFRTTPRGRLTSYVRSNAQQAQYTANLQ</sequence>
<comment type="caution">
    <text evidence="2">The sequence shown here is derived from an EMBL/GenBank/DDBJ whole genome shotgun (WGS) entry which is preliminary data.</text>
</comment>
<protein>
    <submittedName>
        <fullName evidence="2">Uncharacterized protein</fullName>
    </submittedName>
</protein>
<proteinExistence type="predicted"/>
<accession>A0A4Y2WVV5</accession>
<name>A0A4Y2WVV5_ARAVE</name>
<evidence type="ECO:0000313" key="2">
    <source>
        <dbReference type="EMBL" id="GBO39987.1"/>
    </source>
</evidence>
<evidence type="ECO:0000256" key="1">
    <source>
        <dbReference type="SAM" id="MobiDB-lite"/>
    </source>
</evidence>
<organism evidence="2 3">
    <name type="scientific">Araneus ventricosus</name>
    <name type="common">Orbweaver spider</name>
    <name type="synonym">Epeira ventricosa</name>
    <dbReference type="NCBI Taxonomy" id="182803"/>
    <lineage>
        <taxon>Eukaryota</taxon>
        <taxon>Metazoa</taxon>
        <taxon>Ecdysozoa</taxon>
        <taxon>Arthropoda</taxon>
        <taxon>Chelicerata</taxon>
        <taxon>Arachnida</taxon>
        <taxon>Araneae</taxon>
        <taxon>Araneomorphae</taxon>
        <taxon>Entelegynae</taxon>
        <taxon>Araneoidea</taxon>
        <taxon>Araneidae</taxon>
        <taxon>Araneus</taxon>
    </lineage>
</organism>